<dbReference type="PANTHER" id="PTHR30335:SF1">
    <property type="entry name" value="NA(+)-TRANSLOCATING NADH-QUINONE REDUCTASE SUBUNIT E"/>
    <property type="match status" value="1"/>
</dbReference>
<feature type="transmembrane region" description="Helical" evidence="14">
    <location>
        <begin position="48"/>
        <end position="70"/>
    </location>
</feature>
<keyword evidence="7 14" id="KW-1133">Transmembrane helix</keyword>
<evidence type="ECO:0000256" key="11">
    <source>
        <dbReference type="ARBA" id="ARBA00023075"/>
    </source>
</evidence>
<evidence type="ECO:0000256" key="12">
    <source>
        <dbReference type="ARBA" id="ARBA00023136"/>
    </source>
</evidence>
<dbReference type="PANTHER" id="PTHR30335">
    <property type="entry name" value="INTEGRAL MEMBRANE PROTEIN OF SOXR-REDUCING COMPLEX"/>
    <property type="match status" value="1"/>
</dbReference>
<feature type="transmembrane region" description="Helical" evidence="14">
    <location>
        <begin position="12"/>
        <end position="36"/>
    </location>
</feature>
<dbReference type="EMBL" id="CP007217">
    <property type="protein sequence ID" value="AJR10628.1"/>
    <property type="molecule type" value="Genomic_DNA"/>
</dbReference>
<keyword evidence="12 14" id="KW-0472">Membrane</keyword>
<dbReference type="STRING" id="83560.NC80_02785"/>
<keyword evidence="5 14" id="KW-0812">Transmembrane</keyword>
<name>A0A069ZTV3_CHLMR</name>
<dbReference type="PIRSF" id="PIRSF006102">
    <property type="entry name" value="NQR_DE"/>
    <property type="match status" value="1"/>
</dbReference>
<dbReference type="InterPro" id="IPR050133">
    <property type="entry name" value="NqrDE/RnfAE_oxidrdctase"/>
</dbReference>
<evidence type="ECO:0000256" key="9">
    <source>
        <dbReference type="ARBA" id="ARBA00023053"/>
    </source>
</evidence>
<dbReference type="EC" id="7.2.1.1" evidence="14"/>
<dbReference type="GO" id="GO:0012505">
    <property type="term" value="C:endomembrane system"/>
    <property type="evidence" value="ECO:0007669"/>
    <property type="project" value="UniProtKB-SubCell"/>
</dbReference>
<feature type="transmembrane region" description="Helical" evidence="14">
    <location>
        <begin position="185"/>
        <end position="206"/>
    </location>
</feature>
<dbReference type="GO" id="GO:0005886">
    <property type="term" value="C:plasma membrane"/>
    <property type="evidence" value="ECO:0007669"/>
    <property type="project" value="UniProtKB-SubCell"/>
</dbReference>
<dbReference type="HAMAP" id="MF_00429">
    <property type="entry name" value="NqrE"/>
    <property type="match status" value="1"/>
</dbReference>
<dbReference type="NCBIfam" id="TIGR01940">
    <property type="entry name" value="nqrE"/>
    <property type="match status" value="1"/>
</dbReference>
<evidence type="ECO:0000256" key="1">
    <source>
        <dbReference type="ARBA" id="ARBA00004127"/>
    </source>
</evidence>
<dbReference type="RefSeq" id="WP_010230822.1">
    <property type="nucleotide sequence ID" value="NZ_CP007217.1"/>
</dbReference>
<dbReference type="GO" id="GO:0016655">
    <property type="term" value="F:oxidoreductase activity, acting on NAD(P)H, quinone or similar compound as acceptor"/>
    <property type="evidence" value="ECO:0007669"/>
    <property type="project" value="UniProtKB-UniRule"/>
</dbReference>
<dbReference type="PATRIC" id="fig|243161.6.peg.591"/>
<keyword evidence="10 14" id="KW-0406">Ion transport</keyword>
<dbReference type="KEGG" id="cmx:DNC_02805"/>
<evidence type="ECO:0000256" key="14">
    <source>
        <dbReference type="HAMAP-Rule" id="MF_00429"/>
    </source>
</evidence>
<evidence type="ECO:0000313" key="16">
    <source>
        <dbReference type="Proteomes" id="UP000260363"/>
    </source>
</evidence>
<evidence type="ECO:0000256" key="8">
    <source>
        <dbReference type="ARBA" id="ARBA00023027"/>
    </source>
</evidence>
<dbReference type="Pfam" id="PF02508">
    <property type="entry name" value="Rnf-Nqr"/>
    <property type="match status" value="1"/>
</dbReference>
<dbReference type="GO" id="GO:0006814">
    <property type="term" value="P:sodium ion transport"/>
    <property type="evidence" value="ECO:0007669"/>
    <property type="project" value="UniProtKB-UniRule"/>
</dbReference>
<dbReference type="KEGG" id="cmg:NC81_02800"/>
<evidence type="ECO:0000256" key="13">
    <source>
        <dbReference type="ARBA" id="ARBA00023201"/>
    </source>
</evidence>
<evidence type="ECO:0000256" key="3">
    <source>
        <dbReference type="ARBA" id="ARBA00022475"/>
    </source>
</evidence>
<comment type="similarity">
    <text evidence="14">Belongs to the NqrDE/RnfAE family.</text>
</comment>
<dbReference type="NCBIfam" id="NF002200">
    <property type="entry name" value="PRK01061.1"/>
    <property type="match status" value="1"/>
</dbReference>
<dbReference type="KEGG" id="cmm:NC80_02785"/>
<dbReference type="Proteomes" id="UP000260363">
    <property type="component" value="Chromosome"/>
</dbReference>
<feature type="transmembrane region" description="Helical" evidence="14">
    <location>
        <begin position="118"/>
        <end position="143"/>
    </location>
</feature>
<feature type="transmembrane region" description="Helical" evidence="14">
    <location>
        <begin position="149"/>
        <end position="173"/>
    </location>
</feature>
<accession>A0A069ZTV3</accession>
<comment type="subcellular location">
    <subcellularLocation>
        <location evidence="14">Cell membrane</location>
        <topology evidence="14">Multi-pass membrane protein</topology>
    </subcellularLocation>
    <subcellularLocation>
        <location evidence="1">Endomembrane system</location>
        <topology evidence="1">Multi-pass membrane protein</topology>
    </subcellularLocation>
</comment>
<evidence type="ECO:0000256" key="6">
    <source>
        <dbReference type="ARBA" id="ARBA00022967"/>
    </source>
</evidence>
<dbReference type="AlphaFoldDB" id="A0A069ZTV3"/>
<keyword evidence="9 14" id="KW-0915">Sodium</keyword>
<dbReference type="GO" id="GO:0022904">
    <property type="term" value="P:respiratory electron transport chain"/>
    <property type="evidence" value="ECO:0007669"/>
    <property type="project" value="InterPro"/>
</dbReference>
<dbReference type="GeneID" id="1245913"/>
<protein>
    <recommendedName>
        <fullName evidence="14">Na(+)-translocating NADH-quinone reductase subunit E</fullName>
        <shortName evidence="14">Na(+)-NQR subunit E</shortName>
        <shortName evidence="14">Na(+)-translocating NQR subunit E</shortName>
        <ecNumber evidence="14">7.2.1.1</ecNumber>
    </recommendedName>
    <alternativeName>
        <fullName evidence="14">NQR complex subunit E</fullName>
    </alternativeName>
    <alternativeName>
        <fullName evidence="14">NQR-1 subunit E</fullName>
    </alternativeName>
</protein>
<comment type="subunit">
    <text evidence="14">Composed of six subunits; NqrA, NqrB, NqrC, NqrD, NqrE and NqrF.</text>
</comment>
<evidence type="ECO:0000313" key="15">
    <source>
        <dbReference type="EMBL" id="AJR10628.1"/>
    </source>
</evidence>
<dbReference type="GO" id="GO:0009276">
    <property type="term" value="C:Gram-negative-bacterium-type cell wall"/>
    <property type="evidence" value="ECO:0007669"/>
    <property type="project" value="InterPro"/>
</dbReference>
<proteinExistence type="inferred from homology"/>
<dbReference type="SMR" id="A0A069ZTV3"/>
<evidence type="ECO:0000256" key="4">
    <source>
        <dbReference type="ARBA" id="ARBA00022519"/>
    </source>
</evidence>
<comment type="function">
    <text evidence="14">NQR complex catalyzes the reduction of ubiquinone-1 to ubiquinol by two successive reactions, coupled with the transport of Na(+) ions from the cytoplasm to the periplasm. NqrA to NqrE are probably involved in the second step, the conversion of ubisemiquinone to ubiquinol.</text>
</comment>
<evidence type="ECO:0000256" key="10">
    <source>
        <dbReference type="ARBA" id="ARBA00023065"/>
    </source>
</evidence>
<sequence>MWLGDYSLINLLGIFLQATFIQNILLSTFLGMCSYLACSSRLSTANGLGMSVALVLTITGSINWLIHHFVTGPHALSWLSPALANIDLSFLELITFIVVIAAFTQILELLLERFSRNLYLALGIFLPLIAVNCAILGGVLFGITRNYPFLPMVVFSLGSGCGWWLAIVLFATIREKLAYSDIPQHLQGMGISFITTGLIAMAFMGLTGIDISKPTAKSVVISDTSTNKSKTTSAQERLSSNHKA</sequence>
<evidence type="ECO:0000256" key="7">
    <source>
        <dbReference type="ARBA" id="ARBA00022989"/>
    </source>
</evidence>
<keyword evidence="6 14" id="KW-1278">Translocase</keyword>
<keyword evidence="13 14" id="KW-0739">Sodium transport</keyword>
<dbReference type="OMA" id="ILGLCPF"/>
<gene>
    <name evidence="14" type="primary">nqrE</name>
    <name evidence="15" type="ORF">BD36_02970</name>
</gene>
<keyword evidence="8 14" id="KW-0520">NAD</keyword>
<dbReference type="InterPro" id="IPR010967">
    <property type="entry name" value="NqrE"/>
</dbReference>
<keyword evidence="3 14" id="KW-1003">Cell membrane</keyword>
<keyword evidence="2 14" id="KW-0813">Transport</keyword>
<evidence type="ECO:0000256" key="2">
    <source>
        <dbReference type="ARBA" id="ARBA00022448"/>
    </source>
</evidence>
<dbReference type="InterPro" id="IPR003667">
    <property type="entry name" value="NqrDE/RnfAE"/>
</dbReference>
<feature type="transmembrane region" description="Helical" evidence="14">
    <location>
        <begin position="90"/>
        <end position="111"/>
    </location>
</feature>
<keyword evidence="4" id="KW-0997">Cell inner membrane</keyword>
<keyword evidence="11 14" id="KW-0830">Ubiquinone</keyword>
<evidence type="ECO:0000256" key="5">
    <source>
        <dbReference type="ARBA" id="ARBA00022692"/>
    </source>
</evidence>
<comment type="catalytic activity">
    <reaction evidence="14">
        <text>a ubiquinone + n Na(+)(in) + NADH + H(+) = a ubiquinol + n Na(+)(out) + NAD(+)</text>
        <dbReference type="Rhea" id="RHEA:47748"/>
        <dbReference type="Rhea" id="RHEA-COMP:9565"/>
        <dbReference type="Rhea" id="RHEA-COMP:9566"/>
        <dbReference type="ChEBI" id="CHEBI:15378"/>
        <dbReference type="ChEBI" id="CHEBI:16389"/>
        <dbReference type="ChEBI" id="CHEBI:17976"/>
        <dbReference type="ChEBI" id="CHEBI:29101"/>
        <dbReference type="ChEBI" id="CHEBI:57540"/>
        <dbReference type="ChEBI" id="CHEBI:57945"/>
        <dbReference type="EC" id="7.2.1.1"/>
    </reaction>
</comment>
<reference evidence="15 16" key="1">
    <citation type="submission" date="2014-02" db="EMBL/GenBank/DDBJ databases">
        <authorList>
            <person name="Chen C."/>
            <person name="Conrad T.A."/>
            <person name="Zhou Z."/>
            <person name="Lai Z."/>
            <person name="Zhong G."/>
        </authorList>
    </citation>
    <scope>NUCLEOTIDE SEQUENCE [LARGE SCALE GENOMIC DNA]</scope>
    <source>
        <strain evidence="15 16">Nigg3-28</strain>
    </source>
</reference>
<organism evidence="15 16">
    <name type="scientific">Chlamydia muridarum</name>
    <dbReference type="NCBI Taxonomy" id="83560"/>
    <lineage>
        <taxon>Bacteria</taxon>
        <taxon>Pseudomonadati</taxon>
        <taxon>Chlamydiota</taxon>
        <taxon>Chlamydiia</taxon>
        <taxon>Chlamydiales</taxon>
        <taxon>Chlamydiaceae</taxon>
        <taxon>Chlamydia/Chlamydophila group</taxon>
        <taxon>Chlamydia</taxon>
    </lineage>
</organism>